<feature type="compositionally biased region" description="Low complexity" evidence="1">
    <location>
        <begin position="144"/>
        <end position="177"/>
    </location>
</feature>
<reference evidence="3 4" key="1">
    <citation type="submission" date="2020-08" db="EMBL/GenBank/DDBJ databases">
        <title>Sequencing the genomes of 1000 actinobacteria strains.</title>
        <authorList>
            <person name="Klenk H.-P."/>
        </authorList>
    </citation>
    <scope>NUCLEOTIDE SEQUENCE [LARGE SCALE GENOMIC DNA]</scope>
    <source>
        <strain evidence="3 4">DSM 44230</strain>
    </source>
</reference>
<evidence type="ECO:0000313" key="4">
    <source>
        <dbReference type="Proteomes" id="UP000533598"/>
    </source>
</evidence>
<name>A0A7W7FYJ2_9PSEU</name>
<dbReference type="RefSeq" id="WP_185005780.1">
    <property type="nucleotide sequence ID" value="NZ_BAAAUI010000020.1"/>
</dbReference>
<gene>
    <name evidence="3" type="ORF">HNR67_006227</name>
</gene>
<comment type="caution">
    <text evidence="3">The sequence shown here is derived from an EMBL/GenBank/DDBJ whole genome shotgun (WGS) entry which is preliminary data.</text>
</comment>
<evidence type="ECO:0000256" key="2">
    <source>
        <dbReference type="SAM" id="Phobius"/>
    </source>
</evidence>
<protein>
    <recommendedName>
        <fullName evidence="5">LPXTG cell wall anchor domain-containing protein</fullName>
    </recommendedName>
</protein>
<evidence type="ECO:0000313" key="3">
    <source>
        <dbReference type="EMBL" id="MBB4680109.1"/>
    </source>
</evidence>
<dbReference type="Proteomes" id="UP000533598">
    <property type="component" value="Unassembled WGS sequence"/>
</dbReference>
<keyword evidence="2" id="KW-0812">Transmembrane</keyword>
<keyword evidence="4" id="KW-1185">Reference proteome</keyword>
<dbReference type="AlphaFoldDB" id="A0A7W7FYJ2"/>
<dbReference type="EMBL" id="JACHMH010000001">
    <property type="protein sequence ID" value="MBB4680109.1"/>
    <property type="molecule type" value="Genomic_DNA"/>
</dbReference>
<keyword evidence="2" id="KW-1133">Transmembrane helix</keyword>
<evidence type="ECO:0008006" key="5">
    <source>
        <dbReference type="Google" id="ProtNLM"/>
    </source>
</evidence>
<proteinExistence type="predicted"/>
<feature type="transmembrane region" description="Helical" evidence="2">
    <location>
        <begin position="207"/>
        <end position="227"/>
    </location>
</feature>
<keyword evidence="2" id="KW-0472">Membrane</keyword>
<feature type="region of interest" description="Disordered" evidence="1">
    <location>
        <begin position="129"/>
        <end position="199"/>
    </location>
</feature>
<evidence type="ECO:0000256" key="1">
    <source>
        <dbReference type="SAM" id="MobiDB-lite"/>
    </source>
</evidence>
<accession>A0A7W7FYJ2</accession>
<sequence length="237" mass="24854">MIELDRKNIMPSTMRQLLGAAITTLAAASSVLLLDSPASAATASSWGLRCVPGGIEVQLDLTGFNEGNRLEVAYKKAKATGSGQVVLRENFNYWISRKFEVKPGALNEIYSFSLSVQSKGRDTPMVWEKRVGPCEQPPPPPTTTPMTTTPATTTTTIPATTAPASSTTTAKETSKPAAPAPKPEPGTKPTDQEVKKNGLANTGANPIMMLGLAGGLLAGGGGILFTLRQSRRRSGSA</sequence>
<organism evidence="3 4">
    <name type="scientific">Crossiella cryophila</name>
    <dbReference type="NCBI Taxonomy" id="43355"/>
    <lineage>
        <taxon>Bacteria</taxon>
        <taxon>Bacillati</taxon>
        <taxon>Actinomycetota</taxon>
        <taxon>Actinomycetes</taxon>
        <taxon>Pseudonocardiales</taxon>
        <taxon>Pseudonocardiaceae</taxon>
        <taxon>Crossiella</taxon>
    </lineage>
</organism>